<evidence type="ECO:0000313" key="8">
    <source>
        <dbReference type="Proteomes" id="UP000287171"/>
    </source>
</evidence>
<evidence type="ECO:0000256" key="4">
    <source>
        <dbReference type="ARBA" id="ARBA00023002"/>
    </source>
</evidence>
<evidence type="ECO:0000313" key="7">
    <source>
        <dbReference type="EMBL" id="GCE28527.1"/>
    </source>
</evidence>
<dbReference type="OrthoDB" id="9801155at2"/>
<evidence type="ECO:0000256" key="6">
    <source>
        <dbReference type="ARBA" id="ARBA00023033"/>
    </source>
</evidence>
<protein>
    <submittedName>
        <fullName evidence="7">Cytochrome P450</fullName>
    </submittedName>
</protein>
<dbReference type="PANTHER" id="PTHR46696">
    <property type="entry name" value="P450, PUTATIVE (EUROFUNG)-RELATED"/>
    <property type="match status" value="1"/>
</dbReference>
<keyword evidence="3" id="KW-0479">Metal-binding</keyword>
<evidence type="ECO:0000256" key="2">
    <source>
        <dbReference type="ARBA" id="ARBA00022617"/>
    </source>
</evidence>
<dbReference type="RefSeq" id="WP_126628735.1">
    <property type="nucleotide sequence ID" value="NZ_BIFT01000001.1"/>
</dbReference>
<dbReference type="CDD" id="cd20625">
    <property type="entry name" value="CYP164-like"/>
    <property type="match status" value="1"/>
</dbReference>
<dbReference type="PRINTS" id="PR00359">
    <property type="entry name" value="BP450"/>
</dbReference>
<dbReference type="InterPro" id="IPR001128">
    <property type="entry name" value="Cyt_P450"/>
</dbReference>
<keyword evidence="8" id="KW-1185">Reference proteome</keyword>
<reference evidence="8" key="1">
    <citation type="submission" date="2018-12" db="EMBL/GenBank/DDBJ databases">
        <title>Tengunoibacter tsumagoiensis gen. nov., sp. nov., Dictyobacter kobayashii sp. nov., D. alpinus sp. nov., and D. joshuensis sp. nov. and description of Dictyobacteraceae fam. nov. within the order Ktedonobacterales isolated from Tengu-no-mugimeshi.</title>
        <authorList>
            <person name="Wang C.M."/>
            <person name="Zheng Y."/>
            <person name="Sakai Y."/>
            <person name="Toyoda A."/>
            <person name="Minakuchi Y."/>
            <person name="Abe K."/>
            <person name="Yokota A."/>
            <person name="Yabe S."/>
        </authorList>
    </citation>
    <scope>NUCLEOTIDE SEQUENCE [LARGE SCALE GENOMIC DNA]</scope>
    <source>
        <strain evidence="8">Uno16</strain>
    </source>
</reference>
<keyword evidence="2" id="KW-0349">Heme</keyword>
<sequence>MNSSLSLFNLMHPDILADPYPFYHRLQTEAPIHWDPYVKAWVCTSYTEVAAALRDPRLSTERLLPSEALASLGLQDMIPIYAVLERQLLFIDHSDHTRLRALMNRAFTARRAEEMRSYIQRIVDQLLDTVESRGSMDVVRDLAYPLPITIIAELLGVPVEDREQLKKWSDDYASVLGSFQSIPDNLASVLQSVSEMGAYFDAIILRRRQEPRDDLISALIAAQETDNQISQAELIKNCILLLAAGHETTTNLIANGIYTLLRFPEQKDRFLTDPTIVASAIEEMLRYESPAQYTSRKALTDLEIGGQLIRQRQVVILIMGAANRDPARFPDPDHFDISRHDNKHLAFGYAAHFCLGAALARVEGQVAIQTVAQRFPLLRMDLQLPTWRENVNVRGLASFHVRVDSSAARGAQ</sequence>
<dbReference type="SUPFAM" id="SSF48264">
    <property type="entry name" value="Cytochrome P450"/>
    <property type="match status" value="1"/>
</dbReference>
<dbReference type="PANTHER" id="PTHR46696:SF1">
    <property type="entry name" value="CYTOCHROME P450 YJIB-RELATED"/>
    <property type="match status" value="1"/>
</dbReference>
<name>A0A402BB76_9CHLR</name>
<dbReference type="GO" id="GO:0020037">
    <property type="term" value="F:heme binding"/>
    <property type="evidence" value="ECO:0007669"/>
    <property type="project" value="InterPro"/>
</dbReference>
<dbReference type="EMBL" id="BIFT01000001">
    <property type="protein sequence ID" value="GCE28527.1"/>
    <property type="molecule type" value="Genomic_DNA"/>
</dbReference>
<comment type="similarity">
    <text evidence="1">Belongs to the cytochrome P450 family.</text>
</comment>
<dbReference type="GO" id="GO:0004497">
    <property type="term" value="F:monooxygenase activity"/>
    <property type="evidence" value="ECO:0007669"/>
    <property type="project" value="UniProtKB-KW"/>
</dbReference>
<gene>
    <name evidence="7" type="ORF">KDA_40110</name>
</gene>
<evidence type="ECO:0000256" key="3">
    <source>
        <dbReference type="ARBA" id="ARBA00022723"/>
    </source>
</evidence>
<dbReference type="GO" id="GO:0005506">
    <property type="term" value="F:iron ion binding"/>
    <property type="evidence" value="ECO:0007669"/>
    <property type="project" value="InterPro"/>
</dbReference>
<keyword evidence="5" id="KW-0408">Iron</keyword>
<accession>A0A402BB76</accession>
<dbReference type="InterPro" id="IPR002397">
    <property type="entry name" value="Cyt_P450_B"/>
</dbReference>
<dbReference type="FunFam" id="1.10.630.10:FF:000018">
    <property type="entry name" value="Cytochrome P450 monooxygenase"/>
    <property type="match status" value="1"/>
</dbReference>
<organism evidence="7 8">
    <name type="scientific">Dictyobacter alpinus</name>
    <dbReference type="NCBI Taxonomy" id="2014873"/>
    <lineage>
        <taxon>Bacteria</taxon>
        <taxon>Bacillati</taxon>
        <taxon>Chloroflexota</taxon>
        <taxon>Ktedonobacteria</taxon>
        <taxon>Ktedonobacterales</taxon>
        <taxon>Dictyobacteraceae</taxon>
        <taxon>Dictyobacter</taxon>
    </lineage>
</organism>
<dbReference type="InterPro" id="IPR036396">
    <property type="entry name" value="Cyt_P450_sf"/>
</dbReference>
<keyword evidence="4" id="KW-0560">Oxidoreductase</keyword>
<dbReference type="GO" id="GO:0016705">
    <property type="term" value="F:oxidoreductase activity, acting on paired donors, with incorporation or reduction of molecular oxygen"/>
    <property type="evidence" value="ECO:0007669"/>
    <property type="project" value="InterPro"/>
</dbReference>
<proteinExistence type="inferred from homology"/>
<dbReference type="AlphaFoldDB" id="A0A402BB76"/>
<keyword evidence="6" id="KW-0503">Monooxygenase</keyword>
<evidence type="ECO:0000256" key="5">
    <source>
        <dbReference type="ARBA" id="ARBA00023004"/>
    </source>
</evidence>
<dbReference type="Pfam" id="PF00067">
    <property type="entry name" value="p450"/>
    <property type="match status" value="1"/>
</dbReference>
<evidence type="ECO:0000256" key="1">
    <source>
        <dbReference type="ARBA" id="ARBA00010617"/>
    </source>
</evidence>
<dbReference type="Proteomes" id="UP000287171">
    <property type="component" value="Unassembled WGS sequence"/>
</dbReference>
<dbReference type="PRINTS" id="PR00385">
    <property type="entry name" value="P450"/>
</dbReference>
<dbReference type="Gene3D" id="1.10.630.10">
    <property type="entry name" value="Cytochrome P450"/>
    <property type="match status" value="1"/>
</dbReference>
<comment type="caution">
    <text evidence="7">The sequence shown here is derived from an EMBL/GenBank/DDBJ whole genome shotgun (WGS) entry which is preliminary data.</text>
</comment>